<dbReference type="OrthoDB" id="10487682at2759"/>
<accession>A0A9W9N606</accession>
<dbReference type="Proteomes" id="UP001150942">
    <property type="component" value="Unassembled WGS sequence"/>
</dbReference>
<comment type="caution">
    <text evidence="2">The sequence shown here is derived from an EMBL/GenBank/DDBJ whole genome shotgun (WGS) entry which is preliminary data.</text>
</comment>
<reference evidence="2" key="2">
    <citation type="journal article" date="2023" name="IMA Fungus">
        <title>Comparative genomic study of the Penicillium genus elucidates a diverse pangenome and 15 lateral gene transfer events.</title>
        <authorList>
            <person name="Petersen C."/>
            <person name="Sorensen T."/>
            <person name="Nielsen M.R."/>
            <person name="Sondergaard T.E."/>
            <person name="Sorensen J.L."/>
            <person name="Fitzpatrick D.A."/>
            <person name="Frisvad J.C."/>
            <person name="Nielsen K.L."/>
        </authorList>
    </citation>
    <scope>NUCLEOTIDE SEQUENCE</scope>
    <source>
        <strain evidence="2">IBT 20477</strain>
    </source>
</reference>
<dbReference type="AlphaFoldDB" id="A0A9W9N606"/>
<sequence length="66" mass="7295">MSVEGASKALVKRKACFVKQLGESTSRNPRKAIQTPQREYDRGVPPENDAASIPEFWSTCATLDQV</sequence>
<organism evidence="2 3">
    <name type="scientific">Penicillium cf. viridicatum</name>
    <dbReference type="NCBI Taxonomy" id="2972119"/>
    <lineage>
        <taxon>Eukaryota</taxon>
        <taxon>Fungi</taxon>
        <taxon>Dikarya</taxon>
        <taxon>Ascomycota</taxon>
        <taxon>Pezizomycotina</taxon>
        <taxon>Eurotiomycetes</taxon>
        <taxon>Eurotiomycetidae</taxon>
        <taxon>Eurotiales</taxon>
        <taxon>Aspergillaceae</taxon>
        <taxon>Penicillium</taxon>
    </lineage>
</organism>
<proteinExistence type="predicted"/>
<evidence type="ECO:0000313" key="2">
    <source>
        <dbReference type="EMBL" id="KAJ5213787.1"/>
    </source>
</evidence>
<name>A0A9W9N606_9EURO</name>
<gene>
    <name evidence="2" type="ORF">N7449_000956</name>
</gene>
<feature type="region of interest" description="Disordered" evidence="1">
    <location>
        <begin position="22"/>
        <end position="51"/>
    </location>
</feature>
<evidence type="ECO:0000313" key="3">
    <source>
        <dbReference type="Proteomes" id="UP001150942"/>
    </source>
</evidence>
<keyword evidence="3" id="KW-1185">Reference proteome</keyword>
<dbReference type="EMBL" id="JAPQKQ010000001">
    <property type="protein sequence ID" value="KAJ5213787.1"/>
    <property type="molecule type" value="Genomic_DNA"/>
</dbReference>
<protein>
    <submittedName>
        <fullName evidence="2">Uncharacterized protein</fullName>
    </submittedName>
</protein>
<evidence type="ECO:0000256" key="1">
    <source>
        <dbReference type="SAM" id="MobiDB-lite"/>
    </source>
</evidence>
<reference evidence="2" key="1">
    <citation type="submission" date="2022-11" db="EMBL/GenBank/DDBJ databases">
        <authorList>
            <person name="Petersen C."/>
        </authorList>
    </citation>
    <scope>NUCLEOTIDE SEQUENCE</scope>
    <source>
        <strain evidence="2">IBT 20477</strain>
    </source>
</reference>